<protein>
    <submittedName>
        <fullName evidence="2">Uncharacterized protein</fullName>
    </submittedName>
</protein>
<evidence type="ECO:0000313" key="3">
    <source>
        <dbReference type="Proteomes" id="UP000694411"/>
    </source>
</evidence>
<dbReference type="AlphaFoldDB" id="A0A8D2EN75"/>
<evidence type="ECO:0000313" key="2">
    <source>
        <dbReference type="Ensembl" id="ENSTGEP00000009169.1"/>
    </source>
</evidence>
<keyword evidence="3" id="KW-1185">Reference proteome</keyword>
<dbReference type="Ensembl" id="ENSTGET00000011083.1">
    <property type="protein sequence ID" value="ENSTGEP00000009169.1"/>
    <property type="gene ID" value="ENSTGEG00000007565.1"/>
</dbReference>
<dbReference type="Proteomes" id="UP000694411">
    <property type="component" value="Chromosome 10"/>
</dbReference>
<sequence length="167" mass="17935">ILLAAGGPQDHVQSPCVAWRPLETQPQPLPLSLPRLQVCPHLPGGGLFPALPSPAAWRILLTALCFPGPTCTGPMREGLQAMYNPPRAHGDSSDNCGMRHLLCAGDQEWNKKAHRALTPGGSFQLGRQIRPPQTPPIDPQTLPLSFSSLLRCHQLCVASSPPSLKLP</sequence>
<evidence type="ECO:0000256" key="1">
    <source>
        <dbReference type="SAM" id="MobiDB-lite"/>
    </source>
</evidence>
<organism evidence="2 3">
    <name type="scientific">Theropithecus gelada</name>
    <name type="common">Gelada baboon</name>
    <dbReference type="NCBI Taxonomy" id="9565"/>
    <lineage>
        <taxon>Eukaryota</taxon>
        <taxon>Metazoa</taxon>
        <taxon>Chordata</taxon>
        <taxon>Craniata</taxon>
        <taxon>Vertebrata</taxon>
        <taxon>Euteleostomi</taxon>
        <taxon>Mammalia</taxon>
        <taxon>Eutheria</taxon>
        <taxon>Euarchontoglires</taxon>
        <taxon>Primates</taxon>
        <taxon>Haplorrhini</taxon>
        <taxon>Catarrhini</taxon>
        <taxon>Cercopithecidae</taxon>
        <taxon>Cercopithecinae</taxon>
        <taxon>Theropithecus</taxon>
    </lineage>
</organism>
<name>A0A8D2EN75_THEGE</name>
<reference evidence="2" key="1">
    <citation type="submission" date="2018-05" db="EMBL/GenBank/DDBJ databases">
        <title>Whole genome of Theropithecus gelada.</title>
        <authorList>
            <person name="Chiou K.L."/>
            <person name="Snyder-Mackler N."/>
        </authorList>
    </citation>
    <scope>NUCLEOTIDE SEQUENCE [LARGE SCALE GENOMIC DNA]</scope>
</reference>
<accession>A0A8D2EN75</accession>
<proteinExistence type="predicted"/>
<reference evidence="2" key="3">
    <citation type="submission" date="2025-09" db="UniProtKB">
        <authorList>
            <consortium name="Ensembl"/>
        </authorList>
    </citation>
    <scope>IDENTIFICATION</scope>
</reference>
<reference evidence="2" key="2">
    <citation type="submission" date="2025-08" db="UniProtKB">
        <authorList>
            <consortium name="Ensembl"/>
        </authorList>
    </citation>
    <scope>IDENTIFICATION</scope>
</reference>
<feature type="region of interest" description="Disordered" evidence="1">
    <location>
        <begin position="120"/>
        <end position="140"/>
    </location>
</feature>